<keyword evidence="10" id="KW-1185">Reference proteome</keyword>
<dbReference type="GO" id="GO:0006397">
    <property type="term" value="P:mRNA processing"/>
    <property type="evidence" value="ECO:0007669"/>
    <property type="project" value="UniProtKB-KW"/>
</dbReference>
<dbReference type="RefSeq" id="XP_052941574.1">
    <property type="nucleotide sequence ID" value="XM_053091560.1"/>
</dbReference>
<evidence type="ECO:0000313" key="10">
    <source>
        <dbReference type="Proteomes" id="UP001164286"/>
    </source>
</evidence>
<evidence type="ECO:0000313" key="9">
    <source>
        <dbReference type="EMBL" id="KAI9631797.1"/>
    </source>
</evidence>
<evidence type="ECO:0000256" key="3">
    <source>
        <dbReference type="ARBA" id="ARBA00022664"/>
    </source>
</evidence>
<dbReference type="InterPro" id="IPR051372">
    <property type="entry name" value="CWC21"/>
</dbReference>
<dbReference type="CDD" id="cd21372">
    <property type="entry name" value="cwf21_CWC21-like"/>
    <property type="match status" value="1"/>
</dbReference>
<evidence type="ECO:0000256" key="1">
    <source>
        <dbReference type="ARBA" id="ARBA00004123"/>
    </source>
</evidence>
<comment type="subcellular location">
    <subcellularLocation>
        <location evidence="1">Nucleus</location>
    </subcellularLocation>
</comment>
<organism evidence="9 10">
    <name type="scientific">Dioszegia hungarica</name>
    <dbReference type="NCBI Taxonomy" id="4972"/>
    <lineage>
        <taxon>Eukaryota</taxon>
        <taxon>Fungi</taxon>
        <taxon>Dikarya</taxon>
        <taxon>Basidiomycota</taxon>
        <taxon>Agaricomycotina</taxon>
        <taxon>Tremellomycetes</taxon>
        <taxon>Tremellales</taxon>
        <taxon>Bulleribasidiaceae</taxon>
        <taxon>Dioszegia</taxon>
    </lineage>
</organism>
<evidence type="ECO:0000256" key="4">
    <source>
        <dbReference type="ARBA" id="ARBA00022728"/>
    </source>
</evidence>
<proteinExistence type="inferred from homology"/>
<reference evidence="9" key="1">
    <citation type="journal article" date="2022" name="G3 (Bethesda)">
        <title>High quality genome of the basidiomycete yeast Dioszegia hungarica PDD-24b-2 isolated from cloud water.</title>
        <authorList>
            <person name="Jarrige D."/>
            <person name="Haridas S."/>
            <person name="Bleykasten-Grosshans C."/>
            <person name="Joly M."/>
            <person name="Nadalig T."/>
            <person name="Sancelme M."/>
            <person name="Vuilleumier S."/>
            <person name="Grigoriev I.V."/>
            <person name="Amato P."/>
            <person name="Bringel F."/>
        </authorList>
    </citation>
    <scope>NUCLEOTIDE SEQUENCE</scope>
    <source>
        <strain evidence="9">PDD-24b-2</strain>
    </source>
</reference>
<dbReference type="Proteomes" id="UP001164286">
    <property type="component" value="Unassembled WGS sequence"/>
</dbReference>
<evidence type="ECO:0000259" key="8">
    <source>
        <dbReference type="SMART" id="SM01115"/>
    </source>
</evidence>
<evidence type="ECO:0000256" key="5">
    <source>
        <dbReference type="ARBA" id="ARBA00023187"/>
    </source>
</evidence>
<name>A0AA38LPC1_9TREE</name>
<protein>
    <recommendedName>
        <fullName evidence="8">CWF21 domain-containing protein</fullName>
    </recommendedName>
</protein>
<keyword evidence="6" id="KW-0539">Nucleus</keyword>
<dbReference type="GO" id="GO:0008380">
    <property type="term" value="P:RNA splicing"/>
    <property type="evidence" value="ECO:0007669"/>
    <property type="project" value="UniProtKB-KW"/>
</dbReference>
<keyword evidence="4" id="KW-0747">Spliceosome</keyword>
<dbReference type="SMART" id="SM01115">
    <property type="entry name" value="cwf21"/>
    <property type="match status" value="1"/>
</dbReference>
<evidence type="ECO:0000256" key="6">
    <source>
        <dbReference type="ARBA" id="ARBA00023242"/>
    </source>
</evidence>
<accession>A0AA38LPC1</accession>
<evidence type="ECO:0000256" key="7">
    <source>
        <dbReference type="SAM" id="MobiDB-lite"/>
    </source>
</evidence>
<dbReference type="Gene3D" id="6.10.140.420">
    <property type="match status" value="1"/>
</dbReference>
<dbReference type="Pfam" id="PF08312">
    <property type="entry name" value="cwf21"/>
    <property type="match status" value="1"/>
</dbReference>
<keyword evidence="5" id="KW-0508">mRNA splicing</keyword>
<comment type="similarity">
    <text evidence="2">Belongs to the CWC21 family.</text>
</comment>
<feature type="region of interest" description="Disordered" evidence="7">
    <location>
        <begin position="302"/>
        <end position="326"/>
    </location>
</feature>
<dbReference type="AlphaFoldDB" id="A0AA38LPC1"/>
<evidence type="ECO:0000256" key="2">
    <source>
        <dbReference type="ARBA" id="ARBA00005954"/>
    </source>
</evidence>
<dbReference type="PANTHER" id="PTHR36562:SF5">
    <property type="entry name" value="SERINE_ARGININE REPETITIVE MATRIX 2"/>
    <property type="match status" value="1"/>
</dbReference>
<dbReference type="InterPro" id="IPR013170">
    <property type="entry name" value="mRNA_splic_Cwf21_dom"/>
</dbReference>
<dbReference type="GO" id="GO:0005681">
    <property type="term" value="C:spliceosomal complex"/>
    <property type="evidence" value="ECO:0007669"/>
    <property type="project" value="UniProtKB-KW"/>
</dbReference>
<feature type="compositionally biased region" description="Basic and acidic residues" evidence="7">
    <location>
        <begin position="190"/>
        <end position="223"/>
    </location>
</feature>
<dbReference type="GeneID" id="77730765"/>
<feature type="region of interest" description="Disordered" evidence="7">
    <location>
        <begin position="190"/>
        <end position="256"/>
    </location>
</feature>
<dbReference type="PANTHER" id="PTHR36562">
    <property type="entry name" value="SERINE/ARGININE REPETITIVE MATRIX 2"/>
    <property type="match status" value="1"/>
</dbReference>
<sequence length="326" mass="35760">MTYNGVGLQTARGSGTNAYVSKNNAHLRIRDGPAPGGGFGGGGGKGGRYGDFIDEMPGPVHRQPDAGILEHEKKRRVEVKCFELREELEEKGLDDDAIEEAVSTLRTTLSAQSHLLGTPRQRMTDSHSIAAAKQVEMSRLGRALGVSANHVEGKAFQRETEEERANRMAEREIKVQERAEREVRREIEMAKQAEEASDAAKKRRREEYYEKMRKEKADKEAAERPPAPAPYGERRGREVGLASSTRRSRSSCRLAVTSPQTRSVAFGITFPLSPAAPTSSLPLPRPRSRWRTSPVLVPLSLSSSARPVSVGQPLAASPQKGLAFPL</sequence>
<comment type="caution">
    <text evidence="9">The sequence shown here is derived from an EMBL/GenBank/DDBJ whole genome shotgun (WGS) entry which is preliminary data.</text>
</comment>
<dbReference type="EMBL" id="JAKWFO010000016">
    <property type="protein sequence ID" value="KAI9631797.1"/>
    <property type="molecule type" value="Genomic_DNA"/>
</dbReference>
<keyword evidence="3" id="KW-0507">mRNA processing</keyword>
<gene>
    <name evidence="9" type="ORF">MKK02DRAFT_41425</name>
</gene>
<feature type="domain" description="CWF21" evidence="8">
    <location>
        <begin position="69"/>
        <end position="114"/>
    </location>
</feature>